<gene>
    <name evidence="2" type="ORF">B0W44_08180</name>
</gene>
<dbReference type="InterPro" id="IPR050490">
    <property type="entry name" value="Bact_solute-bd_prot1"/>
</dbReference>
<feature type="chain" id="PRO_5012459792" evidence="1">
    <location>
        <begin position="23"/>
        <end position="437"/>
    </location>
</feature>
<evidence type="ECO:0000313" key="3">
    <source>
        <dbReference type="Proteomes" id="UP000188603"/>
    </source>
</evidence>
<dbReference type="KEGG" id="ntr:B0W44_08180"/>
<accession>A0A1U9K6X5</accession>
<protein>
    <submittedName>
        <fullName evidence="2">Sugar ABC transporter substrate-binding protein</fullName>
    </submittedName>
</protein>
<dbReference type="PANTHER" id="PTHR43649:SF12">
    <property type="entry name" value="DIACETYLCHITOBIOSE BINDING PROTEIN DASA"/>
    <property type="match status" value="1"/>
</dbReference>
<dbReference type="EMBL" id="CP019699">
    <property type="protein sequence ID" value="AQS55770.1"/>
    <property type="molecule type" value="Genomic_DNA"/>
</dbReference>
<reference evidence="2 3" key="1">
    <citation type="journal article" date="2015" name="Int. J. Syst. Evol. Microbiol.">
        <title>Novibacillus thermophilus gen. nov., sp. nov., a Gram-staining-negative and moderately thermophilic member of the family Thermoactinomycetaceae.</title>
        <authorList>
            <person name="Yang G."/>
            <person name="Chen J."/>
            <person name="Zhou S."/>
        </authorList>
    </citation>
    <scope>NUCLEOTIDE SEQUENCE [LARGE SCALE GENOMIC DNA]</scope>
    <source>
        <strain evidence="2 3">SG-1</strain>
    </source>
</reference>
<dbReference type="PROSITE" id="PS51257">
    <property type="entry name" value="PROKAR_LIPOPROTEIN"/>
    <property type="match status" value="1"/>
</dbReference>
<dbReference type="Proteomes" id="UP000188603">
    <property type="component" value="Chromosome"/>
</dbReference>
<name>A0A1U9K6X5_9BACL</name>
<dbReference type="PANTHER" id="PTHR43649">
    <property type="entry name" value="ARABINOSE-BINDING PROTEIN-RELATED"/>
    <property type="match status" value="1"/>
</dbReference>
<organism evidence="2 3">
    <name type="scientific">Novibacillus thermophilus</name>
    <dbReference type="NCBI Taxonomy" id="1471761"/>
    <lineage>
        <taxon>Bacteria</taxon>
        <taxon>Bacillati</taxon>
        <taxon>Bacillota</taxon>
        <taxon>Bacilli</taxon>
        <taxon>Bacillales</taxon>
        <taxon>Thermoactinomycetaceae</taxon>
        <taxon>Novibacillus</taxon>
    </lineage>
</organism>
<dbReference type="AlphaFoldDB" id="A0A1U9K6X5"/>
<sequence length="437" mass="50034">MKKAFILSIVLLILFVTACSNSADSLNGEADGSETGADTEEIELTFTTWGNEKHIEMYEKVLEEFHDEHPNITVKIQSIPHADYQQKISVLAAGQELPDVGWVAERMVPQFVQNGILRDVSVLKDDQDFEFDDFIPSTLELWEHDGALLGLPFSTPPMIFYYNKTLFEEAGIETPNEFVQKGEWTWEKFEEVSRELSKGEGSDRVYGARLFYEWTNFALMLSHTWAHGGDLFNDDMTEFTWDSPQGRNTLEMLDRMMFEDRSHVPPQEEINFESGKVGMFPFMYSYIANLRDITDFEWDIAPLPKGPEGRMPLLGQAGIVAFEDSQHPEEALELLKFLTSKKGIQASSTYFVPPRRSVLESDEFINVPNNPPRESIEMALINEMDKARVYPQHKDWTKIESEIISGFDQLFSQIAEPADILKEMKQNIDPILEQATN</sequence>
<dbReference type="CDD" id="cd13585">
    <property type="entry name" value="PBP2_TMBP_like"/>
    <property type="match status" value="1"/>
</dbReference>
<keyword evidence="1" id="KW-0732">Signal</keyword>
<feature type="signal peptide" evidence="1">
    <location>
        <begin position="1"/>
        <end position="22"/>
    </location>
</feature>
<dbReference type="STRING" id="1471761.B0W44_08180"/>
<dbReference type="Pfam" id="PF01547">
    <property type="entry name" value="SBP_bac_1"/>
    <property type="match status" value="1"/>
</dbReference>
<dbReference type="Gene3D" id="3.40.190.10">
    <property type="entry name" value="Periplasmic binding protein-like II"/>
    <property type="match status" value="1"/>
</dbReference>
<dbReference type="InterPro" id="IPR006059">
    <property type="entry name" value="SBP"/>
</dbReference>
<keyword evidence="3" id="KW-1185">Reference proteome</keyword>
<dbReference type="RefSeq" id="WP_228441601.1">
    <property type="nucleotide sequence ID" value="NZ_CP019699.1"/>
</dbReference>
<proteinExistence type="predicted"/>
<dbReference type="SUPFAM" id="SSF53850">
    <property type="entry name" value="Periplasmic binding protein-like II"/>
    <property type="match status" value="1"/>
</dbReference>
<evidence type="ECO:0000256" key="1">
    <source>
        <dbReference type="SAM" id="SignalP"/>
    </source>
</evidence>
<evidence type="ECO:0000313" key="2">
    <source>
        <dbReference type="EMBL" id="AQS55770.1"/>
    </source>
</evidence>